<dbReference type="InterPro" id="IPR006094">
    <property type="entry name" value="Oxid_FAD_bind_N"/>
</dbReference>
<dbReference type="Gene3D" id="3.30.43.10">
    <property type="entry name" value="Uridine Diphospho-n-acetylenolpyruvylglucosamine Reductase, domain 2"/>
    <property type="match status" value="1"/>
</dbReference>
<dbReference type="Pfam" id="PF01565">
    <property type="entry name" value="FAD_binding_4"/>
    <property type="match status" value="1"/>
</dbReference>
<dbReference type="NCBIfam" id="TIGR00179">
    <property type="entry name" value="murB"/>
    <property type="match status" value="1"/>
</dbReference>
<feature type="domain" description="FAD-binding PCMH-type" evidence="17">
    <location>
        <begin position="12"/>
        <end position="181"/>
    </location>
</feature>
<keyword evidence="15" id="KW-0961">Cell wall biogenesis/degradation</keyword>
<keyword evidence="9" id="KW-0274">FAD</keyword>
<evidence type="ECO:0000256" key="16">
    <source>
        <dbReference type="ARBA" id="ARBA00048914"/>
    </source>
</evidence>
<dbReference type="PANTHER" id="PTHR21071">
    <property type="entry name" value="UDP-N-ACETYLENOLPYRUVOYLGLUCOSAMINE REDUCTASE"/>
    <property type="match status" value="1"/>
</dbReference>
<dbReference type="HAMAP" id="MF_00037">
    <property type="entry name" value="MurB"/>
    <property type="match status" value="1"/>
</dbReference>
<dbReference type="GO" id="GO:0008360">
    <property type="term" value="P:regulation of cell shape"/>
    <property type="evidence" value="ECO:0007669"/>
    <property type="project" value="UniProtKB-KW"/>
</dbReference>
<keyword evidence="12" id="KW-0573">Peptidoglycan synthesis</keyword>
<keyword evidence="13" id="KW-0560">Oxidoreductase</keyword>
<keyword evidence="7" id="KW-0132">Cell division</keyword>
<dbReference type="GO" id="GO:0009252">
    <property type="term" value="P:peptidoglycan biosynthetic process"/>
    <property type="evidence" value="ECO:0007669"/>
    <property type="project" value="UniProtKB-UniPathway"/>
</dbReference>
<keyword evidence="10" id="KW-0521">NADP</keyword>
<sequence length="334" mass="35986">MLSLSEVTTMRVGGTPASLVTPQTKDELIDACLKAWGSGENWLILGGGSNIVAADDLSLLNVIKVETRGIQIDEIPTGAIIRVQAGEDWDEFVAHTVAAGLSGIEAMSGIPGTVGAAPVQNIGAYGQEIAEVLTRLEFLDYETGETEILENSELGFGYRDSIFKHGKTGVILWVEFKLKHSAHTHKTERLIEALGDAEETPLEVRKRVLALRNQKGMVLNEQDHDTWSCGSFFTNPIVSRAFAAALSAECPRWETTNEDELKLSAAWLIEHSGIGKGFALAASKAATSTKHCLAITNRGDASAAQIIELAKFIQTSVSNRFGINLVPEPNLIGF</sequence>
<gene>
    <name evidence="18" type="ORF">UFOPK1433_00604</name>
</gene>
<evidence type="ECO:0000256" key="2">
    <source>
        <dbReference type="ARBA" id="ARBA00003921"/>
    </source>
</evidence>
<evidence type="ECO:0000256" key="12">
    <source>
        <dbReference type="ARBA" id="ARBA00022984"/>
    </source>
</evidence>
<evidence type="ECO:0000256" key="9">
    <source>
        <dbReference type="ARBA" id="ARBA00022827"/>
    </source>
</evidence>
<dbReference type="PANTHER" id="PTHR21071:SF4">
    <property type="entry name" value="UDP-N-ACETYLENOLPYRUVOYLGLUCOSAMINE REDUCTASE"/>
    <property type="match status" value="1"/>
</dbReference>
<reference evidence="18" key="1">
    <citation type="submission" date="2020-05" db="EMBL/GenBank/DDBJ databases">
        <authorList>
            <person name="Chiriac C."/>
            <person name="Salcher M."/>
            <person name="Ghai R."/>
            <person name="Kavagutti S V."/>
        </authorList>
    </citation>
    <scope>NUCLEOTIDE SEQUENCE</scope>
</reference>
<comment type="subcellular location">
    <subcellularLocation>
        <location evidence="3">Cytoplasm</location>
    </subcellularLocation>
</comment>
<dbReference type="SUPFAM" id="SSF56176">
    <property type="entry name" value="FAD-binding/transporter-associated domain-like"/>
    <property type="match status" value="1"/>
</dbReference>
<name>A0A6J6BW19_9ZZZZ</name>
<dbReference type="InterPro" id="IPR003170">
    <property type="entry name" value="MurB"/>
</dbReference>
<comment type="pathway">
    <text evidence="4">Cell wall biogenesis; peptidoglycan biosynthesis.</text>
</comment>
<evidence type="ECO:0000256" key="10">
    <source>
        <dbReference type="ARBA" id="ARBA00022857"/>
    </source>
</evidence>
<dbReference type="InterPro" id="IPR016166">
    <property type="entry name" value="FAD-bd_PCMH"/>
</dbReference>
<organism evidence="18">
    <name type="scientific">freshwater metagenome</name>
    <dbReference type="NCBI Taxonomy" id="449393"/>
    <lineage>
        <taxon>unclassified sequences</taxon>
        <taxon>metagenomes</taxon>
        <taxon>ecological metagenomes</taxon>
    </lineage>
</organism>
<evidence type="ECO:0000256" key="3">
    <source>
        <dbReference type="ARBA" id="ARBA00004496"/>
    </source>
</evidence>
<keyword evidence="6" id="KW-0963">Cytoplasm</keyword>
<dbReference type="GO" id="GO:0071949">
    <property type="term" value="F:FAD binding"/>
    <property type="evidence" value="ECO:0007669"/>
    <property type="project" value="InterPro"/>
</dbReference>
<evidence type="ECO:0000256" key="5">
    <source>
        <dbReference type="ARBA" id="ARBA00012518"/>
    </source>
</evidence>
<evidence type="ECO:0000256" key="6">
    <source>
        <dbReference type="ARBA" id="ARBA00022490"/>
    </source>
</evidence>
<dbReference type="InterPro" id="IPR016167">
    <property type="entry name" value="FAD-bd_PCMH_sub1"/>
</dbReference>
<keyword evidence="14" id="KW-0131">Cell cycle</keyword>
<dbReference type="InterPro" id="IPR016169">
    <property type="entry name" value="FAD-bd_PCMH_sub2"/>
</dbReference>
<dbReference type="SUPFAM" id="SSF56194">
    <property type="entry name" value="Uridine diphospho-N-Acetylenolpyruvylglucosamine reductase, MurB, C-terminal domain"/>
    <property type="match status" value="1"/>
</dbReference>
<dbReference type="Pfam" id="PF02873">
    <property type="entry name" value="MurB_C"/>
    <property type="match status" value="1"/>
</dbReference>
<keyword evidence="11" id="KW-0133">Cell shape</keyword>
<accession>A0A6J6BW19</accession>
<dbReference type="InterPro" id="IPR036318">
    <property type="entry name" value="FAD-bd_PCMH-like_sf"/>
</dbReference>
<dbReference type="InterPro" id="IPR011601">
    <property type="entry name" value="MurB_C"/>
</dbReference>
<dbReference type="PROSITE" id="PS51387">
    <property type="entry name" value="FAD_PCMH"/>
    <property type="match status" value="1"/>
</dbReference>
<dbReference type="EC" id="1.3.1.98" evidence="5"/>
<dbReference type="GO" id="GO:0008762">
    <property type="term" value="F:UDP-N-acetylmuramate dehydrogenase activity"/>
    <property type="evidence" value="ECO:0007669"/>
    <property type="project" value="UniProtKB-EC"/>
</dbReference>
<dbReference type="Gene3D" id="3.90.78.10">
    <property type="entry name" value="UDP-N-acetylenolpyruvoylglucosamine reductase, C-terminal domain"/>
    <property type="match status" value="1"/>
</dbReference>
<dbReference type="AlphaFoldDB" id="A0A6J6BW19"/>
<dbReference type="Gene3D" id="3.30.465.10">
    <property type="match status" value="1"/>
</dbReference>
<evidence type="ECO:0000256" key="11">
    <source>
        <dbReference type="ARBA" id="ARBA00022960"/>
    </source>
</evidence>
<evidence type="ECO:0000256" key="4">
    <source>
        <dbReference type="ARBA" id="ARBA00004752"/>
    </source>
</evidence>
<evidence type="ECO:0000256" key="7">
    <source>
        <dbReference type="ARBA" id="ARBA00022618"/>
    </source>
</evidence>
<proteinExistence type="inferred from homology"/>
<evidence type="ECO:0000256" key="14">
    <source>
        <dbReference type="ARBA" id="ARBA00023306"/>
    </source>
</evidence>
<protein>
    <recommendedName>
        <fullName evidence="5">UDP-N-acetylmuramate dehydrogenase</fullName>
        <ecNumber evidence="5">1.3.1.98</ecNumber>
    </recommendedName>
</protein>
<evidence type="ECO:0000256" key="1">
    <source>
        <dbReference type="ARBA" id="ARBA00001974"/>
    </source>
</evidence>
<dbReference type="NCBIfam" id="NF010478">
    <property type="entry name" value="PRK13903.1"/>
    <property type="match status" value="1"/>
</dbReference>
<dbReference type="InterPro" id="IPR036635">
    <property type="entry name" value="MurB_C_sf"/>
</dbReference>
<evidence type="ECO:0000313" key="18">
    <source>
        <dbReference type="EMBL" id="CAB4542857.1"/>
    </source>
</evidence>
<dbReference type="GO" id="GO:0005829">
    <property type="term" value="C:cytosol"/>
    <property type="evidence" value="ECO:0007669"/>
    <property type="project" value="TreeGrafter"/>
</dbReference>
<dbReference type="UniPathway" id="UPA00219"/>
<evidence type="ECO:0000259" key="17">
    <source>
        <dbReference type="PROSITE" id="PS51387"/>
    </source>
</evidence>
<keyword evidence="8" id="KW-0285">Flavoprotein</keyword>
<comment type="cofactor">
    <cofactor evidence="1">
        <name>FAD</name>
        <dbReference type="ChEBI" id="CHEBI:57692"/>
    </cofactor>
</comment>
<dbReference type="GO" id="GO:0071555">
    <property type="term" value="P:cell wall organization"/>
    <property type="evidence" value="ECO:0007669"/>
    <property type="project" value="UniProtKB-KW"/>
</dbReference>
<evidence type="ECO:0000256" key="13">
    <source>
        <dbReference type="ARBA" id="ARBA00023002"/>
    </source>
</evidence>
<dbReference type="GO" id="GO:0051301">
    <property type="term" value="P:cell division"/>
    <property type="evidence" value="ECO:0007669"/>
    <property type="project" value="UniProtKB-KW"/>
</dbReference>
<dbReference type="EMBL" id="CAEZSN010000057">
    <property type="protein sequence ID" value="CAB4542857.1"/>
    <property type="molecule type" value="Genomic_DNA"/>
</dbReference>
<evidence type="ECO:0000256" key="8">
    <source>
        <dbReference type="ARBA" id="ARBA00022630"/>
    </source>
</evidence>
<comment type="function">
    <text evidence="2">Cell wall formation.</text>
</comment>
<comment type="catalytic activity">
    <reaction evidence="16">
        <text>UDP-N-acetyl-alpha-D-muramate + NADP(+) = UDP-N-acetyl-3-O-(1-carboxyvinyl)-alpha-D-glucosamine + NADPH + H(+)</text>
        <dbReference type="Rhea" id="RHEA:12248"/>
        <dbReference type="ChEBI" id="CHEBI:15378"/>
        <dbReference type="ChEBI" id="CHEBI:57783"/>
        <dbReference type="ChEBI" id="CHEBI:58349"/>
        <dbReference type="ChEBI" id="CHEBI:68483"/>
        <dbReference type="ChEBI" id="CHEBI:70757"/>
        <dbReference type="EC" id="1.3.1.98"/>
    </reaction>
</comment>
<evidence type="ECO:0000256" key="15">
    <source>
        <dbReference type="ARBA" id="ARBA00023316"/>
    </source>
</evidence>